<gene>
    <name evidence="7" type="primary">AVPI1</name>
</gene>
<dbReference type="GeneID" id="129331744"/>
<proteinExistence type="predicted"/>
<evidence type="ECO:0000313" key="7">
    <source>
        <dbReference type="RefSeq" id="XP_054838201.1"/>
    </source>
</evidence>
<evidence type="ECO:0000313" key="6">
    <source>
        <dbReference type="Proteomes" id="UP001190640"/>
    </source>
</evidence>
<keyword evidence="6" id="KW-1185">Reference proteome</keyword>
<feature type="region of interest" description="Disordered" evidence="4">
    <location>
        <begin position="113"/>
        <end position="136"/>
    </location>
</feature>
<reference evidence="7" key="1">
    <citation type="submission" date="2025-08" db="UniProtKB">
        <authorList>
            <consortium name="RefSeq"/>
        </authorList>
    </citation>
    <scope>IDENTIFICATION</scope>
    <source>
        <tissue evidence="7">Blood</tissue>
    </source>
</reference>
<evidence type="ECO:0000259" key="5">
    <source>
        <dbReference type="Pfam" id="PF15063"/>
    </source>
</evidence>
<dbReference type="Proteomes" id="UP001190640">
    <property type="component" value="Chromosome 6"/>
</dbReference>
<evidence type="ECO:0000256" key="2">
    <source>
        <dbReference type="ARBA" id="ARBA00020697"/>
    </source>
</evidence>
<dbReference type="AlphaFoldDB" id="A0AA97L0Y6"/>
<dbReference type="InterPro" id="IPR020282">
    <property type="entry name" value="Avpi1/C8orf4_dom"/>
</dbReference>
<dbReference type="RefSeq" id="XP_054838201.1">
    <property type="nucleotide sequence ID" value="XM_054982226.1"/>
</dbReference>
<evidence type="ECO:0000256" key="1">
    <source>
        <dbReference type="ARBA" id="ARBA00002403"/>
    </source>
</evidence>
<feature type="domain" description="Arginine vasopressin-induced protein 1/transcriptional and immune response regulator" evidence="5">
    <location>
        <begin position="1"/>
        <end position="75"/>
    </location>
</feature>
<dbReference type="KEGG" id="emc:129331744"/>
<comment type="function">
    <text evidence="1">May be involved in MAP kinase activation, epithelial sodium channel (ENaC) down-regulation and cell cycling.</text>
</comment>
<evidence type="ECO:0000256" key="4">
    <source>
        <dbReference type="SAM" id="MobiDB-lite"/>
    </source>
</evidence>
<dbReference type="InterPro" id="IPR039579">
    <property type="entry name" value="AVPI1"/>
</dbReference>
<protein>
    <recommendedName>
        <fullName evidence="2">Arginine vasopressin-induced protein 1</fullName>
    </recommendedName>
</protein>
<keyword evidence="3" id="KW-0131">Cell cycle</keyword>
<dbReference type="PANTHER" id="PTHR14350">
    <property type="entry name" value="ARGININE VASOPRESSIN-INDUCED PROTEIN 1"/>
    <property type="match status" value="1"/>
</dbReference>
<feature type="region of interest" description="Disordered" evidence="4">
    <location>
        <begin position="1"/>
        <end position="22"/>
    </location>
</feature>
<dbReference type="Pfam" id="PF15063">
    <property type="entry name" value="TC1"/>
    <property type="match status" value="1"/>
</dbReference>
<name>A0AA97L0Y6_EUBMA</name>
<organism evidence="6 7">
    <name type="scientific">Eublepharis macularius</name>
    <name type="common">Leopard gecko</name>
    <name type="synonym">Cyrtodactylus macularius</name>
    <dbReference type="NCBI Taxonomy" id="481883"/>
    <lineage>
        <taxon>Eukaryota</taxon>
        <taxon>Metazoa</taxon>
        <taxon>Chordata</taxon>
        <taxon>Craniata</taxon>
        <taxon>Vertebrata</taxon>
        <taxon>Euteleostomi</taxon>
        <taxon>Lepidosauria</taxon>
        <taxon>Squamata</taxon>
        <taxon>Bifurcata</taxon>
        <taxon>Gekkota</taxon>
        <taxon>Eublepharidae</taxon>
        <taxon>Eublepharinae</taxon>
        <taxon>Eublepharis</taxon>
    </lineage>
</organism>
<accession>A0AA97L0Y6</accession>
<evidence type="ECO:0000256" key="3">
    <source>
        <dbReference type="ARBA" id="ARBA00023306"/>
    </source>
</evidence>
<dbReference type="CTD" id="60370"/>
<sequence>MGTPASVACDSPPHPQPPKSCTRKRASADIFQGVGLLQLHHLFHISGDAQAEERAQLVWERAGKQCIGQALRQLHRKRKLRLRPHQKSPSESGSGTGFLELQHFSHLRIEDSTTSHTEDNGLNSSKMPDVAGQARPCPASCYRQKRRGIGAAGYLHQLH</sequence>